<accession>A0ABM5LVK8</accession>
<dbReference type="EMBL" id="CP002207">
    <property type="protein sequence ID" value="ADP31887.1"/>
    <property type="molecule type" value="Genomic_DNA"/>
</dbReference>
<feature type="domain" description="Cell wall hydrolase SleB" evidence="3">
    <location>
        <begin position="115"/>
        <end position="213"/>
    </location>
</feature>
<feature type="region of interest" description="Disordered" evidence="1">
    <location>
        <begin position="40"/>
        <end position="101"/>
    </location>
</feature>
<keyword evidence="2" id="KW-0732">Signal</keyword>
<keyword evidence="5" id="KW-1185">Reference proteome</keyword>
<dbReference type="Proteomes" id="UP000006867">
    <property type="component" value="Chromosome"/>
</dbReference>
<dbReference type="Pfam" id="PF07486">
    <property type="entry name" value="Hydrolase_2"/>
    <property type="match status" value="1"/>
</dbReference>
<reference evidence="4 5" key="1">
    <citation type="journal article" date="2011" name="Front. Microbiol.">
        <title>Genomic signatures of strain selection and enhancement in Bacillus atrophaeus var. globigii, a historical biowarfare simulant.</title>
        <authorList>
            <person name="Gibbons H.S."/>
            <person name="Broomall S.M."/>
            <person name="McNew L.A."/>
            <person name="Daligault H."/>
            <person name="Chapman C."/>
            <person name="Bruce D."/>
            <person name="Karavis M."/>
            <person name="Krepps M."/>
            <person name="McGregor P.A."/>
            <person name="Hong C."/>
            <person name="Park K.H."/>
            <person name="Akmal A."/>
            <person name="Feldman A."/>
            <person name="Lin J.S."/>
            <person name="Chang W.E."/>
            <person name="Higgs B.W."/>
            <person name="Demirev P."/>
            <person name="Lindquist J."/>
            <person name="Liem A."/>
            <person name="Fochler E."/>
            <person name="Read T.D."/>
            <person name="Tapia R."/>
            <person name="Johnson S."/>
            <person name="Bishop-Lilly K.A."/>
            <person name="Detter C."/>
            <person name="Han C."/>
            <person name="Sozhamannan S."/>
            <person name="Rosenzweig C.N."/>
            <person name="Skowronski E.W."/>
        </authorList>
    </citation>
    <scope>NUCLEOTIDE SEQUENCE [LARGE SCALE GENOMIC DNA]</scope>
    <source>
        <strain evidence="4 5">1942</strain>
    </source>
</reference>
<feature type="compositionally biased region" description="Basic and acidic residues" evidence="1">
    <location>
        <begin position="72"/>
        <end position="101"/>
    </location>
</feature>
<protein>
    <submittedName>
        <fullName evidence="4">Cell wall hydrolase-like protein</fullName>
    </submittedName>
</protein>
<dbReference type="Gene3D" id="1.10.10.2520">
    <property type="entry name" value="Cell wall hydrolase SleB, domain 1"/>
    <property type="match status" value="1"/>
</dbReference>
<evidence type="ECO:0000313" key="4">
    <source>
        <dbReference type="EMBL" id="ADP31887.1"/>
    </source>
</evidence>
<evidence type="ECO:0000256" key="2">
    <source>
        <dbReference type="SAM" id="SignalP"/>
    </source>
</evidence>
<dbReference type="InterPro" id="IPR042047">
    <property type="entry name" value="SleB_dom1"/>
</dbReference>
<evidence type="ECO:0000259" key="3">
    <source>
        <dbReference type="Pfam" id="PF07486"/>
    </source>
</evidence>
<sequence length="214" mass="24243">MTTKFAALAVFLLCFMPATKIEHAQASLMLTKKTKPEAKQLLTHINNDEEESFPSLSDDKDKKKVKPIKLSARTEKKEKPNSNETSSHPKEKEERKYSQSEKELLSRLVHAEAKGESYKGKVAVASVVLNRTEERGFPDTIRGVIYQKNAFEPVANGSINQKADKDSIEAAEEVLSDKNRETEAIFFYNPKTASDDWIRSRKVIERIGKHVFAM</sequence>
<dbReference type="InterPro" id="IPR011105">
    <property type="entry name" value="Cell_wall_hydrolase_SleB"/>
</dbReference>
<feature type="chain" id="PRO_5045036259" evidence="2">
    <location>
        <begin position="21"/>
        <end position="214"/>
    </location>
</feature>
<name>A0ABM5LVK8_BACA1</name>
<organism evidence="4 5">
    <name type="scientific">Bacillus atrophaeus (strain 1942)</name>
    <dbReference type="NCBI Taxonomy" id="720555"/>
    <lineage>
        <taxon>Bacteria</taxon>
        <taxon>Bacillati</taxon>
        <taxon>Bacillota</taxon>
        <taxon>Bacilli</taxon>
        <taxon>Bacillales</taxon>
        <taxon>Bacillaceae</taxon>
        <taxon>Bacillus</taxon>
    </lineage>
</organism>
<evidence type="ECO:0000256" key="1">
    <source>
        <dbReference type="SAM" id="MobiDB-lite"/>
    </source>
</evidence>
<gene>
    <name evidence="4" type="ordered locus">BATR1942_04665</name>
</gene>
<proteinExistence type="predicted"/>
<evidence type="ECO:0000313" key="5">
    <source>
        <dbReference type="Proteomes" id="UP000006867"/>
    </source>
</evidence>
<dbReference type="Gene3D" id="6.20.240.60">
    <property type="match status" value="1"/>
</dbReference>
<dbReference type="RefSeq" id="WP_003327297.1">
    <property type="nucleotide sequence ID" value="NC_014639.1"/>
</dbReference>
<feature type="signal peptide" evidence="2">
    <location>
        <begin position="1"/>
        <end position="20"/>
    </location>
</feature>